<dbReference type="OrthoDB" id="1550611at2"/>
<reference evidence="3" key="1">
    <citation type="submission" date="2017-02" db="EMBL/GenBank/DDBJ databases">
        <authorList>
            <person name="Varghese N."/>
            <person name="Submissions S."/>
        </authorList>
    </citation>
    <scope>NUCLEOTIDE SEQUENCE [LARGE SCALE GENOMIC DNA]</scope>
    <source>
        <strain evidence="3">DSM 22270</strain>
    </source>
</reference>
<proteinExistence type="predicted"/>
<dbReference type="AlphaFoldDB" id="A0A1T5BY94"/>
<name>A0A1T5BY94_9BACT</name>
<organism evidence="2 3">
    <name type="scientific">Dyadobacter psychrophilus</name>
    <dbReference type="NCBI Taxonomy" id="651661"/>
    <lineage>
        <taxon>Bacteria</taxon>
        <taxon>Pseudomonadati</taxon>
        <taxon>Bacteroidota</taxon>
        <taxon>Cytophagia</taxon>
        <taxon>Cytophagales</taxon>
        <taxon>Spirosomataceae</taxon>
        <taxon>Dyadobacter</taxon>
    </lineage>
</organism>
<dbReference type="EMBL" id="FUZA01000001">
    <property type="protein sequence ID" value="SKB52107.1"/>
    <property type="molecule type" value="Genomic_DNA"/>
</dbReference>
<protein>
    <submittedName>
        <fullName evidence="2">Uncharacterized protein</fullName>
    </submittedName>
</protein>
<dbReference type="RefSeq" id="WP_082213263.1">
    <property type="nucleotide sequence ID" value="NZ_FUZA01000001.1"/>
</dbReference>
<evidence type="ECO:0000256" key="1">
    <source>
        <dbReference type="SAM" id="MobiDB-lite"/>
    </source>
</evidence>
<evidence type="ECO:0000313" key="2">
    <source>
        <dbReference type="EMBL" id="SKB52107.1"/>
    </source>
</evidence>
<evidence type="ECO:0000313" key="3">
    <source>
        <dbReference type="Proteomes" id="UP000190897"/>
    </source>
</evidence>
<feature type="region of interest" description="Disordered" evidence="1">
    <location>
        <begin position="147"/>
        <end position="173"/>
    </location>
</feature>
<dbReference type="STRING" id="651661.SAMN05660293_00709"/>
<keyword evidence="3" id="KW-1185">Reference proteome</keyword>
<accession>A0A1T5BY94</accession>
<dbReference type="Proteomes" id="UP000190897">
    <property type="component" value="Unassembled WGS sequence"/>
</dbReference>
<sequence>MQNRRRFIKNASLGFILSDSILSQSLLPTFLKITKNDILTSLNEVHIIRDSVILNKLFVSQILNRTLQSSIEKLVISGRQIIVTEEVTFNNLDLVFVADDFQGNNNCITILPALRAESEFGQSGHDGNNVSIFAQKATGISVRLNGGDGAKGQAGKNGADAKPPPSHPLTAKLIPGVKGEKGLKGGKAGNGGNLVLTSLSSIYLESENIKLDPGNPGKGGDGGDGGASRKCRVEKITDDCTGTKEQCYVTESELQPSIRAAIGEVGETGDSSSPGSIREEIRDLEEWWLMAAKISPNWSNYRTLIGEYYFRAVNSPDLISISGLESSTKIISLSLSELNSANKLDSSNTLAKTLSQRIILLHTPLGQPRFIDLTPEFEKYRNNYTSFFNIVSQVRTIAQDYANLAIHRNGMKSILGSEITTIGALKQNIEHNLNKKIRVVKQHKLNDINERIKEDKKITELINIKKKEIENRPFGIGEFFSTVGVVVGVIGAAFTAGTSLIASAQGLMAILKTSNSMIGAFDEIKSLTDVKTVIGEFIDVSKGKIKADHTNHQKLINSALDLKGAIKNFNSETGTFKENVDIVINIGRAISQISSSTTGNQELDSLLVQKAENMRELLNTKRDLELLALDEEVAIAQIETFTAAAIQIDDQIKILQSDEVKFYVEFSIMVRRTQLYMNFLSEQIFYAIRSLEILKFEDYSDLIRYDIGYVNPDLEADLLDFRDEASAIQLLIAFNNSFTNFSNIIYLQSQYNSFIAPSYWNGYILRKEFTSSAISSFIEDPNNAKLKFLINFDETGISNKKYVMIQNVKISFIGAITKKSGNEFNAILYQSGSVTQRTDDITPAETVLEGRSVNISDVRTTKLSGDSLSVKVDHIGYDVNFGLSYRPIFGYYELSIPITEINATGLNFSQLKKIQIWLKVIYRS</sequence>
<gene>
    <name evidence="2" type="ORF">SAMN05660293_00709</name>
</gene>